<dbReference type="PANTHER" id="PTHR33678">
    <property type="entry name" value="BLL1576 PROTEIN"/>
    <property type="match status" value="1"/>
</dbReference>
<dbReference type="InterPro" id="IPR039552">
    <property type="entry name" value="IS66_C"/>
</dbReference>
<sequence length="184" mass="21117">MPPGAEKQLIVSPAETGRDYCNKLFHMEKEMESLSPEERKKLRLETEKPLLEAFWCWLEKLDPLSGSKLGKAVVYAKNQGTYLENYLLDGRCSISNNLAENSIRPFTTGRKNWMFSDSTKGADASAAVYSVIETAKANGLEPFQYLNFLLMYIPETNFKEHPEELEDMMPWSDFAKEQCSKKRK</sequence>
<dbReference type="Pfam" id="PF13817">
    <property type="entry name" value="DDE_Tnp_IS66_C"/>
    <property type="match status" value="1"/>
</dbReference>
<keyword evidence="4" id="KW-1185">Reference proteome</keyword>
<reference evidence="3 4" key="1">
    <citation type="submission" date="2016-10" db="EMBL/GenBank/DDBJ databases">
        <authorList>
            <person name="de Groot N.N."/>
        </authorList>
    </citation>
    <scope>NUCLEOTIDE SEQUENCE [LARGE SCALE GENOMIC DNA]</scope>
    <source>
        <strain evidence="3 4">DSM 1801</strain>
    </source>
</reference>
<evidence type="ECO:0000313" key="4">
    <source>
        <dbReference type="Proteomes" id="UP000199800"/>
    </source>
</evidence>
<dbReference type="AlphaFoldDB" id="A0A1I0EVG8"/>
<dbReference type="STRING" id="29364.SAMN04487772_12531"/>
<accession>A0A1I0EVG8</accession>
<evidence type="ECO:0000259" key="1">
    <source>
        <dbReference type="Pfam" id="PF03050"/>
    </source>
</evidence>
<evidence type="ECO:0000259" key="2">
    <source>
        <dbReference type="Pfam" id="PF13817"/>
    </source>
</evidence>
<gene>
    <name evidence="3" type="ORF">SAMN04487772_12531</name>
</gene>
<dbReference type="PANTHER" id="PTHR33678:SF1">
    <property type="entry name" value="BLL1576 PROTEIN"/>
    <property type="match status" value="1"/>
</dbReference>
<dbReference type="EMBL" id="FOHN01000025">
    <property type="protein sequence ID" value="SET49630.1"/>
    <property type="molecule type" value="Genomic_DNA"/>
</dbReference>
<dbReference type="InterPro" id="IPR052344">
    <property type="entry name" value="Transposase-related"/>
</dbReference>
<feature type="domain" description="Transposase IS66 C-terminal" evidence="2">
    <location>
        <begin position="130"/>
        <end position="171"/>
    </location>
</feature>
<dbReference type="Pfam" id="PF03050">
    <property type="entry name" value="DDE_Tnp_IS66"/>
    <property type="match status" value="1"/>
</dbReference>
<organism evidence="3 4">
    <name type="scientific">[Clostridium] polysaccharolyticum</name>
    <dbReference type="NCBI Taxonomy" id="29364"/>
    <lineage>
        <taxon>Bacteria</taxon>
        <taxon>Bacillati</taxon>
        <taxon>Bacillota</taxon>
        <taxon>Clostridia</taxon>
        <taxon>Lachnospirales</taxon>
        <taxon>Lachnospiraceae</taxon>
    </lineage>
</organism>
<name>A0A1I0EVG8_9FIRM</name>
<proteinExistence type="predicted"/>
<dbReference type="InterPro" id="IPR004291">
    <property type="entry name" value="Transposase_IS66_central"/>
</dbReference>
<feature type="domain" description="Transposase IS66 central" evidence="1">
    <location>
        <begin position="17"/>
        <end position="123"/>
    </location>
</feature>
<evidence type="ECO:0000313" key="3">
    <source>
        <dbReference type="EMBL" id="SET49630.1"/>
    </source>
</evidence>
<dbReference type="Proteomes" id="UP000199800">
    <property type="component" value="Unassembled WGS sequence"/>
</dbReference>
<protein>
    <submittedName>
        <fullName evidence="3">IS66 C-terminal element</fullName>
    </submittedName>
</protein>